<organism evidence="8 9">
    <name type="scientific">Sinanodonta woodiana</name>
    <name type="common">Chinese pond mussel</name>
    <name type="synonym">Anodonta woodiana</name>
    <dbReference type="NCBI Taxonomy" id="1069815"/>
    <lineage>
        <taxon>Eukaryota</taxon>
        <taxon>Metazoa</taxon>
        <taxon>Spiralia</taxon>
        <taxon>Lophotrochozoa</taxon>
        <taxon>Mollusca</taxon>
        <taxon>Bivalvia</taxon>
        <taxon>Autobranchia</taxon>
        <taxon>Heteroconchia</taxon>
        <taxon>Palaeoheterodonta</taxon>
        <taxon>Unionida</taxon>
        <taxon>Unionoidea</taxon>
        <taxon>Unionidae</taxon>
        <taxon>Unioninae</taxon>
        <taxon>Sinanodonta</taxon>
    </lineage>
</organism>
<dbReference type="InterPro" id="IPR003521">
    <property type="entry name" value="ICln"/>
</dbReference>
<evidence type="ECO:0000313" key="9">
    <source>
        <dbReference type="Proteomes" id="UP001634394"/>
    </source>
</evidence>
<evidence type="ECO:0000256" key="7">
    <source>
        <dbReference type="ARBA" id="ARBA00045890"/>
    </source>
</evidence>
<evidence type="ECO:0000256" key="4">
    <source>
        <dbReference type="ARBA" id="ARBA00015653"/>
    </source>
</evidence>
<dbReference type="PANTHER" id="PTHR21399">
    <property type="entry name" value="CHLORIDE CONDUCTANCE REGULATORY PROTEIN ICLN"/>
    <property type="match status" value="1"/>
</dbReference>
<keyword evidence="6" id="KW-0539">Nucleus</keyword>
<evidence type="ECO:0000256" key="5">
    <source>
        <dbReference type="ARBA" id="ARBA00022490"/>
    </source>
</evidence>
<protein>
    <recommendedName>
        <fullName evidence="4">Methylosome subunit pICln</fullName>
    </recommendedName>
</protein>
<accession>A0ABD3UIS7</accession>
<dbReference type="EMBL" id="JBJQND010000016">
    <property type="protein sequence ID" value="KAL3848013.1"/>
    <property type="molecule type" value="Genomic_DNA"/>
</dbReference>
<comment type="caution">
    <text evidence="8">The sequence shown here is derived from an EMBL/GenBank/DDBJ whole genome shotgun (WGS) entry which is preliminary data.</text>
</comment>
<dbReference type="Gene3D" id="2.30.29.30">
    <property type="entry name" value="Pleckstrin-homology domain (PH domain)/Phosphotyrosine-binding domain (PTB)"/>
    <property type="match status" value="1"/>
</dbReference>
<evidence type="ECO:0000256" key="6">
    <source>
        <dbReference type="ARBA" id="ARBA00023242"/>
    </source>
</evidence>
<dbReference type="PRINTS" id="PR01348">
    <property type="entry name" value="ICLNCHANNEL"/>
</dbReference>
<dbReference type="PANTHER" id="PTHR21399:SF0">
    <property type="entry name" value="METHYLOSOME SUBUNIT PICLN"/>
    <property type="match status" value="1"/>
</dbReference>
<dbReference type="InterPro" id="IPR039924">
    <property type="entry name" value="ICln/Lot5/Saf5"/>
</dbReference>
<gene>
    <name evidence="8" type="ORF">ACJMK2_018898</name>
</gene>
<comment type="subcellular location">
    <subcellularLocation>
        <location evidence="2">Cytoplasm</location>
    </subcellularLocation>
    <subcellularLocation>
        <location evidence="1">Nucleus</location>
    </subcellularLocation>
</comment>
<dbReference type="GO" id="GO:0005634">
    <property type="term" value="C:nucleus"/>
    <property type="evidence" value="ECO:0007669"/>
    <property type="project" value="UniProtKB-SubCell"/>
</dbReference>
<name>A0ABD3UIS7_SINWO</name>
<evidence type="ECO:0000256" key="2">
    <source>
        <dbReference type="ARBA" id="ARBA00004496"/>
    </source>
</evidence>
<proteinExistence type="inferred from homology"/>
<evidence type="ECO:0000313" key="8">
    <source>
        <dbReference type="EMBL" id="KAL3848013.1"/>
    </source>
</evidence>
<keyword evidence="5" id="KW-0963">Cytoplasm</keyword>
<reference evidence="8 9" key="1">
    <citation type="submission" date="2024-11" db="EMBL/GenBank/DDBJ databases">
        <title>Chromosome-level genome assembly of the freshwater bivalve Anodonta woodiana.</title>
        <authorList>
            <person name="Chen X."/>
        </authorList>
    </citation>
    <scope>NUCLEOTIDE SEQUENCE [LARGE SCALE GENOMIC DNA]</scope>
    <source>
        <strain evidence="8">MN2024</strain>
        <tissue evidence="8">Gills</tissue>
    </source>
</reference>
<keyword evidence="9" id="KW-1185">Reference proteome</keyword>
<sequence>MVKITISCFPPPEEGIRHKEENIVANIEGRDLGNGTLYITESQLSWLGQQGHGFALFYPAISLHAISRDLNSFPDECLYLQVDGKMIDNEEDQENISDEDDNEEDCEVSLAELRFIPAYKEHLEAMFAAMSDCQALHPDENDTNSEDNEEDDSEGFYFQCEGAEHMTEHGHATLQHLENLFQVGQGDVSNVVPVHTNGNLTDEAVNEDMETGQFDDADFD</sequence>
<dbReference type="Proteomes" id="UP001634394">
    <property type="component" value="Unassembled WGS sequence"/>
</dbReference>
<dbReference type="InterPro" id="IPR011993">
    <property type="entry name" value="PH-like_dom_sf"/>
</dbReference>
<evidence type="ECO:0000256" key="3">
    <source>
        <dbReference type="ARBA" id="ARBA00007054"/>
    </source>
</evidence>
<evidence type="ECO:0000256" key="1">
    <source>
        <dbReference type="ARBA" id="ARBA00004123"/>
    </source>
</evidence>
<comment type="similarity">
    <text evidence="3">Belongs to the pICln (TC 1.A.47) family.</text>
</comment>
<dbReference type="GO" id="GO:0005737">
    <property type="term" value="C:cytoplasm"/>
    <property type="evidence" value="ECO:0007669"/>
    <property type="project" value="UniProtKB-SubCell"/>
</dbReference>
<dbReference type="AlphaFoldDB" id="A0ABD3UIS7"/>
<dbReference type="Pfam" id="PF03517">
    <property type="entry name" value="Voldacs"/>
    <property type="match status" value="1"/>
</dbReference>
<comment type="function">
    <text evidence="7">Involved in both the assembly of spliceosomal snRNPs and the methylation of Sm proteins. Chaperone that regulates the assembly of spliceosomal U1, U2, U4 and U5 small nuclear ribonucleoproteins (snRNPs), the building blocks of the spliceosome, and thereby plays an important role in the splicing of cellular pre-mRNAs. Most spliceosomal snRNPs contain a common set of Sm proteins SNRPB, SNRPD1, SNRPD2, SNRPD3, SNRPE, SNRPF and SNRPG that assemble in a heptameric protein ring on the Sm site of the small nuclear RNA to form the core snRNP (Sm core). In the cytosol, the Sm proteins SNRPD1, SNRPD2, SNRPE, SNRPF and SNRPG are trapped in an inactive 6S pICln-Sm complex by the chaperone CLNS1A that controls the assembly of the core snRNP. Dissociation by the SMN complex of CLNS1A from the trapped Sm proteins and their transfer to an SMN-Sm complex triggers the assembly of core snRNPs and their transport to the nucleus.</text>
</comment>